<dbReference type="Pfam" id="PF05278">
    <property type="entry name" value="PEARLI-4"/>
    <property type="match status" value="1"/>
</dbReference>
<proteinExistence type="predicted"/>
<evidence type="ECO:0000313" key="6">
    <source>
        <dbReference type="Proteomes" id="UP000245207"/>
    </source>
</evidence>
<evidence type="ECO:0000313" key="5">
    <source>
        <dbReference type="EMBL" id="PWA94382.1"/>
    </source>
</evidence>
<keyword evidence="2" id="KW-0227">DNA damage</keyword>
<dbReference type="PANTHER" id="PTHR12663:SF63">
    <property type="entry name" value="PHOSPHOLIPASE-LIKE PROTEIN-RELATED"/>
    <property type="match status" value="1"/>
</dbReference>
<comment type="subcellular location">
    <subcellularLocation>
        <location evidence="1">Nucleus</location>
    </subcellularLocation>
</comment>
<evidence type="ECO:0000256" key="3">
    <source>
        <dbReference type="ARBA" id="ARBA00023204"/>
    </source>
</evidence>
<dbReference type="PANTHER" id="PTHR12663">
    <property type="entry name" value="ANDROGEN INDUCED INHIBITOR OF PROLIFERATION AS3 / PDS5-RELATED"/>
    <property type="match status" value="1"/>
</dbReference>
<dbReference type="InterPro" id="IPR039776">
    <property type="entry name" value="Pds5"/>
</dbReference>
<dbReference type="Gene3D" id="2.30.30.140">
    <property type="match status" value="1"/>
</dbReference>
<dbReference type="GO" id="GO:0005634">
    <property type="term" value="C:nucleus"/>
    <property type="evidence" value="ECO:0007669"/>
    <property type="project" value="UniProtKB-SubCell"/>
</dbReference>
<dbReference type="GO" id="GO:0006281">
    <property type="term" value="P:DNA repair"/>
    <property type="evidence" value="ECO:0007669"/>
    <property type="project" value="UniProtKB-KW"/>
</dbReference>
<keyword evidence="6" id="KW-1185">Reference proteome</keyword>
<dbReference type="Pfam" id="PF20168">
    <property type="entry name" value="PDS5"/>
    <property type="match status" value="1"/>
</dbReference>
<dbReference type="EMBL" id="PKPP01000319">
    <property type="protein sequence ID" value="PWA94382.1"/>
    <property type="molecule type" value="Genomic_DNA"/>
</dbReference>
<keyword evidence="4" id="KW-0539">Nucleus</keyword>
<dbReference type="CDD" id="cd20404">
    <property type="entry name" value="Tudor_Agenet_AtEML-like"/>
    <property type="match status" value="1"/>
</dbReference>
<gene>
    <name evidence="5" type="ORF">CTI12_AA061690</name>
</gene>
<dbReference type="InterPro" id="IPR007942">
    <property type="entry name" value="PLipase-like"/>
</dbReference>
<dbReference type="AlphaFoldDB" id="A0A2U1Q8Z3"/>
<evidence type="ECO:0000256" key="1">
    <source>
        <dbReference type="ARBA" id="ARBA00004123"/>
    </source>
</evidence>
<organism evidence="5 6">
    <name type="scientific">Artemisia annua</name>
    <name type="common">Sweet wormwood</name>
    <dbReference type="NCBI Taxonomy" id="35608"/>
    <lineage>
        <taxon>Eukaryota</taxon>
        <taxon>Viridiplantae</taxon>
        <taxon>Streptophyta</taxon>
        <taxon>Embryophyta</taxon>
        <taxon>Tracheophyta</taxon>
        <taxon>Spermatophyta</taxon>
        <taxon>Magnoliopsida</taxon>
        <taxon>eudicotyledons</taxon>
        <taxon>Gunneridae</taxon>
        <taxon>Pentapetalae</taxon>
        <taxon>asterids</taxon>
        <taxon>campanulids</taxon>
        <taxon>Asterales</taxon>
        <taxon>Asteraceae</taxon>
        <taxon>Asteroideae</taxon>
        <taxon>Anthemideae</taxon>
        <taxon>Artemisiinae</taxon>
        <taxon>Artemisia</taxon>
    </lineage>
</organism>
<sequence>MGSNNQQLEIELTEFGKNLLNLHSAADIINILMLTEQNLSSVPQSPSKSLTTPLNQIINALSAKELVRHPDMNVNISVACCICEILRITAPNDPSNNGQIKEFFELVVMSFEKLASASGRYHGRMNKVLEVFCKARLPVLMLDLKLDGYGLIVRLFKHFLNISSDLLSSNSTAIVLNMENIMSMIIEKNEELAHVLQALVITSLKKDNQSGSPVCWKFGEKVLMICSGKVIPMDGMSIAVYDYPKMVAQICKTTSEMGGKETITYTTKSSKVMKDTTHKIKLILRPCQAASMTSKSVTEMNGKRKRNGEQDRLLDRIEYTDLIKNGCDWFYGFDPRVLYPLRREPFLEHGEILVGRKIKVWRAKDEIYRQGVVKSFDSKDKMHKVLFDDGFEVVDLKWKRWMLLENVSTVPDSHMREAVSKRISSPQSGIICVQGYKVKSINAPILEAIFKKHGDIAAKCVFPDAMRTYLLEAVCEIVGRIETNDVSDVTNIISKMEEIESQVSVAEVAKIDVTWLRAYLDTIHKMNEAQKKSTSLMEMKTNTTLVKMAAKTDMKEGYDEFVAARNRLVKAQRCMKVLELVEKKLNDNLLESKAEKGARQPVI</sequence>
<evidence type="ECO:0000256" key="4">
    <source>
        <dbReference type="ARBA" id="ARBA00023242"/>
    </source>
</evidence>
<dbReference type="GO" id="GO:0007064">
    <property type="term" value="P:mitotic sister chromatid cohesion"/>
    <property type="evidence" value="ECO:0007669"/>
    <property type="project" value="InterPro"/>
</dbReference>
<dbReference type="OrthoDB" id="200660at2759"/>
<keyword evidence="3" id="KW-0234">DNA repair</keyword>
<dbReference type="Proteomes" id="UP000245207">
    <property type="component" value="Unassembled WGS sequence"/>
</dbReference>
<reference evidence="5 6" key="1">
    <citation type="journal article" date="2018" name="Mol. Plant">
        <title>The genome of Artemisia annua provides insight into the evolution of Asteraceae family and artemisinin biosynthesis.</title>
        <authorList>
            <person name="Shen Q."/>
            <person name="Zhang L."/>
            <person name="Liao Z."/>
            <person name="Wang S."/>
            <person name="Yan T."/>
            <person name="Shi P."/>
            <person name="Liu M."/>
            <person name="Fu X."/>
            <person name="Pan Q."/>
            <person name="Wang Y."/>
            <person name="Lv Z."/>
            <person name="Lu X."/>
            <person name="Zhang F."/>
            <person name="Jiang W."/>
            <person name="Ma Y."/>
            <person name="Chen M."/>
            <person name="Hao X."/>
            <person name="Li L."/>
            <person name="Tang Y."/>
            <person name="Lv G."/>
            <person name="Zhou Y."/>
            <person name="Sun X."/>
            <person name="Brodelius P.E."/>
            <person name="Rose J.K.C."/>
            <person name="Tang K."/>
        </authorList>
    </citation>
    <scope>NUCLEOTIDE SEQUENCE [LARGE SCALE GENOMIC DNA]</scope>
    <source>
        <strain evidence="6">cv. Huhao1</strain>
        <tissue evidence="5">Leaf</tissue>
    </source>
</reference>
<comment type="caution">
    <text evidence="5">The sequence shown here is derived from an EMBL/GenBank/DDBJ whole genome shotgun (WGS) entry which is preliminary data.</text>
</comment>
<dbReference type="STRING" id="35608.A0A2U1Q8Z3"/>
<evidence type="ECO:0000256" key="2">
    <source>
        <dbReference type="ARBA" id="ARBA00022763"/>
    </source>
</evidence>
<name>A0A2U1Q8Z3_ARTAN</name>
<accession>A0A2U1Q8Z3</accession>
<protein>
    <submittedName>
        <fullName evidence="5">Phospholipase-like protein</fullName>
    </submittedName>
</protein>
<dbReference type="GO" id="GO:0000785">
    <property type="term" value="C:chromatin"/>
    <property type="evidence" value="ECO:0007669"/>
    <property type="project" value="TreeGrafter"/>
</dbReference>